<organism evidence="1 2">
    <name type="scientific">Mycobacterium avium subsp. hominissuis</name>
    <dbReference type="NCBI Taxonomy" id="439334"/>
    <lineage>
        <taxon>Bacteria</taxon>
        <taxon>Bacillati</taxon>
        <taxon>Actinomycetota</taxon>
        <taxon>Actinomycetes</taxon>
        <taxon>Mycobacteriales</taxon>
        <taxon>Mycobacteriaceae</taxon>
        <taxon>Mycobacterium</taxon>
        <taxon>Mycobacterium avium complex (MAC)</taxon>
    </lineage>
</organism>
<dbReference type="EMBL" id="AP020327">
    <property type="protein sequence ID" value="BBN50843.1"/>
    <property type="molecule type" value="Genomic_DNA"/>
</dbReference>
<proteinExistence type="predicted"/>
<dbReference type="Gene3D" id="1.20.120.330">
    <property type="entry name" value="Nucleotidyltransferases domain 2"/>
    <property type="match status" value="1"/>
</dbReference>
<accession>A0AAI8SQI0</accession>
<dbReference type="AlphaFoldDB" id="A0AAI8SQI0"/>
<protein>
    <recommendedName>
        <fullName evidence="3">HEPN domain-containing protein</fullName>
    </recommendedName>
</protein>
<evidence type="ECO:0008006" key="3">
    <source>
        <dbReference type="Google" id="ProtNLM"/>
    </source>
</evidence>
<reference evidence="1 2" key="1">
    <citation type="submission" date="2019-09" db="EMBL/GenBank/DDBJ databases">
        <title>Complete genome sequence of Mycobacterium avium subsp. hominissuis strain JP-H-1.</title>
        <authorList>
            <person name="Kinoshita Y."/>
            <person name="Niwa H."/>
            <person name="Uchida-Fujii E."/>
            <person name="Nukada T."/>
        </authorList>
    </citation>
    <scope>NUCLEOTIDE SEQUENCE [LARGE SCALE GENOMIC DNA]</scope>
    <source>
        <strain evidence="1 2">JP-H-1</strain>
        <plasmid evidence="1 2">p1-JPH1</plasmid>
    </source>
</reference>
<evidence type="ECO:0000313" key="1">
    <source>
        <dbReference type="EMBL" id="BBN50843.1"/>
    </source>
</evidence>
<geneLocation type="plasmid" evidence="1 2">
    <name>p1-JPH1</name>
</geneLocation>
<sequence>MRWNQGRSDVDAMIAAGEIERVQPDRAAADRLLDEARNHLRSSAAIADFDAAGAYTLVYDAARKALAAVLENQGLRATRSGGHIAVYNAVRAQLDPPIGSTIVPFDRMRRRRNAVEYSAATQPAVVVEEIGEDLVKAEAIVDAAAAVLDQMSPF</sequence>
<evidence type="ECO:0000313" key="2">
    <source>
        <dbReference type="Proteomes" id="UP000327362"/>
    </source>
</evidence>
<gene>
    <name evidence="1" type="ORF">JPH1_53180</name>
</gene>
<name>A0AAI8SQI0_MYCAV</name>
<dbReference type="Proteomes" id="UP000327362">
    <property type="component" value="Plasmid p1-JPH1"/>
</dbReference>
<keyword evidence="1" id="KW-0614">Plasmid</keyword>